<dbReference type="Gene3D" id="3.30.465.10">
    <property type="match status" value="1"/>
</dbReference>
<dbReference type="OrthoDB" id="9814706at2"/>
<dbReference type="InterPro" id="IPR016166">
    <property type="entry name" value="FAD-bd_PCMH"/>
</dbReference>
<dbReference type="PROSITE" id="PS51387">
    <property type="entry name" value="FAD_PCMH"/>
    <property type="match status" value="1"/>
</dbReference>
<gene>
    <name evidence="5" type="ORF">BXY41_113148</name>
</gene>
<dbReference type="GO" id="GO:0016491">
    <property type="term" value="F:oxidoreductase activity"/>
    <property type="evidence" value="ECO:0007669"/>
    <property type="project" value="UniProtKB-KW"/>
</dbReference>
<dbReference type="EMBL" id="PTJA01000013">
    <property type="protein sequence ID" value="PPK78816.1"/>
    <property type="molecule type" value="Genomic_DNA"/>
</dbReference>
<dbReference type="InterPro" id="IPR051312">
    <property type="entry name" value="Diverse_Substr_Oxidored"/>
</dbReference>
<comment type="caution">
    <text evidence="5">The sequence shown here is derived from an EMBL/GenBank/DDBJ whole genome shotgun (WGS) entry which is preliminary data.</text>
</comment>
<dbReference type="InterPro" id="IPR002346">
    <property type="entry name" value="Mopterin_DH_FAD-bd"/>
</dbReference>
<feature type="domain" description="FAD-binding PCMH-type" evidence="4">
    <location>
        <begin position="1"/>
        <end position="162"/>
    </location>
</feature>
<dbReference type="SMART" id="SM01092">
    <property type="entry name" value="CO_deh_flav_C"/>
    <property type="match status" value="1"/>
</dbReference>
<evidence type="ECO:0000256" key="1">
    <source>
        <dbReference type="ARBA" id="ARBA00022630"/>
    </source>
</evidence>
<reference evidence="5 6" key="1">
    <citation type="submission" date="2018-02" db="EMBL/GenBank/DDBJ databases">
        <title>Genomic Encyclopedia of Archaeal and Bacterial Type Strains, Phase II (KMG-II): from individual species to whole genera.</title>
        <authorList>
            <person name="Goeker M."/>
        </authorList>
    </citation>
    <scope>NUCLEOTIDE SEQUENCE [LARGE SCALE GENOMIC DNA]</scope>
    <source>
        <strain evidence="5 6">DSM 3808</strain>
    </source>
</reference>
<dbReference type="SUPFAM" id="SSF55447">
    <property type="entry name" value="CO dehydrogenase flavoprotein C-terminal domain-like"/>
    <property type="match status" value="1"/>
</dbReference>
<evidence type="ECO:0000256" key="2">
    <source>
        <dbReference type="ARBA" id="ARBA00022827"/>
    </source>
</evidence>
<name>A0A2S6HN79_9FIRM</name>
<dbReference type="AlphaFoldDB" id="A0A2S6HN79"/>
<dbReference type="InterPro" id="IPR016169">
    <property type="entry name" value="FAD-bd_PCMH_sub2"/>
</dbReference>
<dbReference type="Gene3D" id="3.30.390.50">
    <property type="entry name" value="CO dehydrogenase flavoprotein, C-terminal domain"/>
    <property type="match status" value="1"/>
</dbReference>
<accession>A0A2S6HN79</accession>
<keyword evidence="2" id="KW-0274">FAD</keyword>
<dbReference type="InterPro" id="IPR036683">
    <property type="entry name" value="CO_DH_flav_C_dom_sf"/>
</dbReference>
<sequence length="258" mass="29087">MIRFKNYVRAESLEEAYNLNQKRSSVIGAGMMWLKVQNRIKMTLVDLSGLGLDEVEETDEEFVIGAMCTLRQLEIHKGLDGYFPGLFKECTRSIVGVQFRNGATVGGSIFGRFGFSDILTCMLALDTYVELYKGGIIPLKEFCSQKFNRDILVRIRIKKDGRRAFYASSRMAKTDFPLIACCVSATDDTYYVSVGARPAKAELAVISRKEGEDVKELAALAADHFRYGTNFRGSAEYRKHLTAVYVKRLFMALDREEG</sequence>
<dbReference type="RefSeq" id="WP_104438883.1">
    <property type="nucleotide sequence ID" value="NZ_PTJA01000013.1"/>
</dbReference>
<evidence type="ECO:0000259" key="4">
    <source>
        <dbReference type="PROSITE" id="PS51387"/>
    </source>
</evidence>
<dbReference type="InterPro" id="IPR005107">
    <property type="entry name" value="CO_DH_flav_C"/>
</dbReference>
<dbReference type="Pfam" id="PF00941">
    <property type="entry name" value="FAD_binding_5"/>
    <property type="match status" value="1"/>
</dbReference>
<dbReference type="SUPFAM" id="SSF56176">
    <property type="entry name" value="FAD-binding/transporter-associated domain-like"/>
    <property type="match status" value="1"/>
</dbReference>
<proteinExistence type="predicted"/>
<evidence type="ECO:0000256" key="3">
    <source>
        <dbReference type="ARBA" id="ARBA00023002"/>
    </source>
</evidence>
<keyword evidence="3" id="KW-0560">Oxidoreductase</keyword>
<protein>
    <submittedName>
        <fullName evidence="5">CO/xanthine dehydrogenase FAD-binding subunit</fullName>
    </submittedName>
</protein>
<evidence type="ECO:0000313" key="5">
    <source>
        <dbReference type="EMBL" id="PPK78816.1"/>
    </source>
</evidence>
<evidence type="ECO:0000313" key="6">
    <source>
        <dbReference type="Proteomes" id="UP000237749"/>
    </source>
</evidence>
<dbReference type="InterPro" id="IPR036318">
    <property type="entry name" value="FAD-bd_PCMH-like_sf"/>
</dbReference>
<dbReference type="PANTHER" id="PTHR42659:SF2">
    <property type="entry name" value="XANTHINE DEHYDROGENASE SUBUNIT C-RELATED"/>
    <property type="match status" value="1"/>
</dbReference>
<keyword evidence="6" id="KW-1185">Reference proteome</keyword>
<dbReference type="Proteomes" id="UP000237749">
    <property type="component" value="Unassembled WGS sequence"/>
</dbReference>
<keyword evidence="1" id="KW-0285">Flavoprotein</keyword>
<organism evidence="5 6">
    <name type="scientific">Lacrimispora xylanisolvens</name>
    <dbReference type="NCBI Taxonomy" id="384636"/>
    <lineage>
        <taxon>Bacteria</taxon>
        <taxon>Bacillati</taxon>
        <taxon>Bacillota</taxon>
        <taxon>Clostridia</taxon>
        <taxon>Lachnospirales</taxon>
        <taxon>Lachnospiraceae</taxon>
        <taxon>Lacrimispora</taxon>
    </lineage>
</organism>
<dbReference type="PANTHER" id="PTHR42659">
    <property type="entry name" value="XANTHINE DEHYDROGENASE SUBUNIT C-RELATED"/>
    <property type="match status" value="1"/>
</dbReference>
<dbReference type="GO" id="GO:0071949">
    <property type="term" value="F:FAD binding"/>
    <property type="evidence" value="ECO:0007669"/>
    <property type="project" value="InterPro"/>
</dbReference>